<organism evidence="1 2">
    <name type="scientific">Mycobacterium lacus</name>
    <dbReference type="NCBI Taxonomy" id="169765"/>
    <lineage>
        <taxon>Bacteria</taxon>
        <taxon>Bacillati</taxon>
        <taxon>Actinomycetota</taxon>
        <taxon>Actinomycetes</taxon>
        <taxon>Mycobacteriales</taxon>
        <taxon>Mycobacteriaceae</taxon>
        <taxon>Mycobacterium</taxon>
    </lineage>
</organism>
<proteinExistence type="predicted"/>
<evidence type="ECO:0000313" key="2">
    <source>
        <dbReference type="Proteomes" id="UP000466396"/>
    </source>
</evidence>
<dbReference type="Proteomes" id="UP000466396">
    <property type="component" value="Chromosome"/>
</dbReference>
<dbReference type="EMBL" id="AP022581">
    <property type="protein sequence ID" value="BBX97873.1"/>
    <property type="molecule type" value="Genomic_DNA"/>
</dbReference>
<protein>
    <submittedName>
        <fullName evidence="1">Uncharacterized protein</fullName>
    </submittedName>
</protein>
<sequence length="90" mass="9570">MVSFGCAAVAFLVSGFEPAQRVTANPLVCTYIACGFFEIIGIVTTVQALINTYHWTGEPPQGWAKYRGPAFITAGIALGFIGNVKSITAR</sequence>
<reference evidence="1 2" key="1">
    <citation type="journal article" date="2019" name="Emerg. Microbes Infect.">
        <title>Comprehensive subspecies identification of 175 nontuberculous mycobacteria species based on 7547 genomic profiles.</title>
        <authorList>
            <person name="Matsumoto Y."/>
            <person name="Kinjo T."/>
            <person name="Motooka D."/>
            <person name="Nabeya D."/>
            <person name="Jung N."/>
            <person name="Uechi K."/>
            <person name="Horii T."/>
            <person name="Iida T."/>
            <person name="Fujita J."/>
            <person name="Nakamura S."/>
        </authorList>
    </citation>
    <scope>NUCLEOTIDE SEQUENCE [LARGE SCALE GENOMIC DNA]</scope>
    <source>
        <strain evidence="1 2">JCM 15657</strain>
    </source>
</reference>
<dbReference type="AlphaFoldDB" id="A0A7I7NNM3"/>
<dbReference type="KEGG" id="mlj:MLAC_31670"/>
<keyword evidence="2" id="KW-1185">Reference proteome</keyword>
<accession>A0A7I7NNM3</accession>
<gene>
    <name evidence="1" type="ORF">MLAC_31670</name>
</gene>
<evidence type="ECO:0000313" key="1">
    <source>
        <dbReference type="EMBL" id="BBX97873.1"/>
    </source>
</evidence>
<name>A0A7I7NNM3_9MYCO</name>